<evidence type="ECO:0000256" key="3">
    <source>
        <dbReference type="ARBA" id="ARBA00023082"/>
    </source>
</evidence>
<accession>A0ABX0QEV6</accession>
<gene>
    <name evidence="7" type="ORF">F7231_06165</name>
</gene>
<keyword evidence="2" id="KW-0805">Transcription regulation</keyword>
<dbReference type="InterPro" id="IPR013324">
    <property type="entry name" value="RNA_pol_sigma_r3/r4-like"/>
</dbReference>
<evidence type="ECO:0000313" key="7">
    <source>
        <dbReference type="EMBL" id="NID09750.1"/>
    </source>
</evidence>
<keyword evidence="3" id="KW-0731">Sigma factor</keyword>
<keyword evidence="8" id="KW-1185">Reference proteome</keyword>
<dbReference type="PANTHER" id="PTHR43133">
    <property type="entry name" value="RNA POLYMERASE ECF-TYPE SIGMA FACTO"/>
    <property type="match status" value="1"/>
</dbReference>
<dbReference type="RefSeq" id="WP_166691305.1">
    <property type="nucleotide sequence ID" value="NZ_WAEL01000002.1"/>
</dbReference>
<evidence type="ECO:0000256" key="1">
    <source>
        <dbReference type="ARBA" id="ARBA00010641"/>
    </source>
</evidence>
<keyword evidence="4" id="KW-0804">Transcription</keyword>
<name>A0ABX0QEV6_9BACT</name>
<dbReference type="NCBIfam" id="TIGR02937">
    <property type="entry name" value="sigma70-ECF"/>
    <property type="match status" value="1"/>
</dbReference>
<evidence type="ECO:0000313" key="8">
    <source>
        <dbReference type="Proteomes" id="UP000606008"/>
    </source>
</evidence>
<reference evidence="8" key="1">
    <citation type="submission" date="2019-09" db="EMBL/GenBank/DDBJ databases">
        <authorList>
            <person name="Jung D.-H."/>
        </authorList>
    </citation>
    <scope>NUCLEOTIDE SEQUENCE [LARGE SCALE GENOMIC DNA]</scope>
    <source>
        <strain evidence="8">JA-25</strain>
    </source>
</reference>
<dbReference type="Proteomes" id="UP000606008">
    <property type="component" value="Unassembled WGS sequence"/>
</dbReference>
<dbReference type="PANTHER" id="PTHR43133:SF46">
    <property type="entry name" value="RNA POLYMERASE SIGMA-70 FACTOR ECF SUBFAMILY"/>
    <property type="match status" value="1"/>
</dbReference>
<evidence type="ECO:0000259" key="6">
    <source>
        <dbReference type="Pfam" id="PF08281"/>
    </source>
</evidence>
<sequence length="192" mass="22034">MTNAKATTESLIDGCRRGKEAAMSAFYERFYPYALSVCLAYADNREDARELLNDGFMKVFRRIGELKNEAALNPWLRTIMVNTAIDQYRRTKQAPTVSTEQIEQVVAEPYQNDEAILAQLSAEHILAVIHRLPSAYRMVFSLYVLEGFSHRDIADQLHIAESTSRAHLTEANRLLRRALLSQTNLPHEQHRR</sequence>
<feature type="domain" description="RNA polymerase sigma factor 70 region 4 type 2" evidence="6">
    <location>
        <begin position="125"/>
        <end position="171"/>
    </location>
</feature>
<dbReference type="InterPro" id="IPR013325">
    <property type="entry name" value="RNA_pol_sigma_r2"/>
</dbReference>
<dbReference type="Pfam" id="PF08281">
    <property type="entry name" value="Sigma70_r4_2"/>
    <property type="match status" value="1"/>
</dbReference>
<evidence type="ECO:0000259" key="5">
    <source>
        <dbReference type="Pfam" id="PF04542"/>
    </source>
</evidence>
<reference evidence="8" key="2">
    <citation type="submission" date="2023-07" db="EMBL/GenBank/DDBJ databases">
        <authorList>
            <person name="Jung D.-H."/>
        </authorList>
    </citation>
    <scope>NUCLEOTIDE SEQUENCE [LARGE SCALE GENOMIC DNA]</scope>
    <source>
        <strain evidence="8">JA-25</strain>
    </source>
</reference>
<comment type="similarity">
    <text evidence="1">Belongs to the sigma-70 factor family. ECF subfamily.</text>
</comment>
<evidence type="ECO:0000256" key="2">
    <source>
        <dbReference type="ARBA" id="ARBA00023015"/>
    </source>
</evidence>
<dbReference type="SUPFAM" id="SSF88659">
    <property type="entry name" value="Sigma3 and sigma4 domains of RNA polymerase sigma factors"/>
    <property type="match status" value="1"/>
</dbReference>
<comment type="caution">
    <text evidence="7">The sequence shown here is derived from an EMBL/GenBank/DDBJ whole genome shotgun (WGS) entry which is preliminary data.</text>
</comment>
<dbReference type="Gene3D" id="1.10.1740.10">
    <property type="match status" value="1"/>
</dbReference>
<proteinExistence type="inferred from homology"/>
<dbReference type="SUPFAM" id="SSF88946">
    <property type="entry name" value="Sigma2 domain of RNA polymerase sigma factors"/>
    <property type="match status" value="1"/>
</dbReference>
<dbReference type="EMBL" id="WAEL01000002">
    <property type="protein sequence ID" value="NID09750.1"/>
    <property type="molecule type" value="Genomic_DNA"/>
</dbReference>
<evidence type="ECO:0000256" key="4">
    <source>
        <dbReference type="ARBA" id="ARBA00023163"/>
    </source>
</evidence>
<protein>
    <submittedName>
        <fullName evidence="7">Sigma-70 family RNA polymerase sigma factor</fullName>
    </submittedName>
</protein>
<organism evidence="7 8">
    <name type="scientific">Fibrivirga algicola</name>
    <dbReference type="NCBI Taxonomy" id="2950420"/>
    <lineage>
        <taxon>Bacteria</taxon>
        <taxon>Pseudomonadati</taxon>
        <taxon>Bacteroidota</taxon>
        <taxon>Cytophagia</taxon>
        <taxon>Cytophagales</taxon>
        <taxon>Spirosomataceae</taxon>
        <taxon>Fibrivirga</taxon>
    </lineage>
</organism>
<dbReference type="InterPro" id="IPR014284">
    <property type="entry name" value="RNA_pol_sigma-70_dom"/>
</dbReference>
<dbReference type="InterPro" id="IPR039425">
    <property type="entry name" value="RNA_pol_sigma-70-like"/>
</dbReference>
<dbReference type="Pfam" id="PF04542">
    <property type="entry name" value="Sigma70_r2"/>
    <property type="match status" value="1"/>
</dbReference>
<dbReference type="InterPro" id="IPR013249">
    <property type="entry name" value="RNA_pol_sigma70_r4_t2"/>
</dbReference>
<dbReference type="InterPro" id="IPR036388">
    <property type="entry name" value="WH-like_DNA-bd_sf"/>
</dbReference>
<feature type="domain" description="RNA polymerase sigma-70 region 2" evidence="5">
    <location>
        <begin position="26"/>
        <end position="92"/>
    </location>
</feature>
<dbReference type="Gene3D" id="1.10.10.10">
    <property type="entry name" value="Winged helix-like DNA-binding domain superfamily/Winged helix DNA-binding domain"/>
    <property type="match status" value="1"/>
</dbReference>
<dbReference type="InterPro" id="IPR007627">
    <property type="entry name" value="RNA_pol_sigma70_r2"/>
</dbReference>